<proteinExistence type="predicted"/>
<organism evidence="2">
    <name type="scientific">Pseudoalteromonas citrea DSM 8771</name>
    <dbReference type="NCBI Taxonomy" id="1117314"/>
    <lineage>
        <taxon>Bacteria</taxon>
        <taxon>Pseudomonadati</taxon>
        <taxon>Pseudomonadota</taxon>
        <taxon>Gammaproteobacteria</taxon>
        <taxon>Alteromonadales</taxon>
        <taxon>Pseudoalteromonadaceae</taxon>
        <taxon>Pseudoalteromonas</taxon>
    </lineage>
</organism>
<protein>
    <submittedName>
        <fullName evidence="2">Uncharacterized protein</fullName>
    </submittedName>
</protein>
<reference evidence="2" key="2">
    <citation type="submission" date="2013-04" db="EMBL/GenBank/DDBJ databases">
        <title>Genome sequence of Pseudoalteromonas citrea.</title>
        <authorList>
            <person name="Xie B.-B."/>
            <person name="Rong J.-C."/>
            <person name="Qin Q.-L."/>
            <person name="Shu Y.-L."/>
            <person name="Zhang Y.-Z."/>
        </authorList>
    </citation>
    <scope>NUCLEOTIDE SEQUENCE</scope>
    <source>
        <strain evidence="2">NCIMB 1889</strain>
    </source>
</reference>
<feature type="compositionally biased region" description="Basic and acidic residues" evidence="1">
    <location>
        <begin position="52"/>
        <end position="62"/>
    </location>
</feature>
<reference evidence="2" key="1">
    <citation type="journal article" date="2012" name="J. Bacteriol.">
        <title>Genome sequences of type strains of seven species of the marine bacterium Pseudoalteromonas.</title>
        <authorList>
            <person name="Xie B.B."/>
            <person name="Shu Y.L."/>
            <person name="Qin Q.L."/>
            <person name="Rong J.C."/>
            <person name="Zhang X.Y."/>
            <person name="Chen X.L."/>
            <person name="Shi M."/>
            <person name="He H.L."/>
            <person name="Zhou B.C."/>
            <person name="Zhang Y.Z."/>
        </authorList>
    </citation>
    <scope>NUCLEOTIDE SEQUENCE [LARGE SCALE GENOMIC DNA]</scope>
    <source>
        <strain evidence="2">NCIMB 1889</strain>
    </source>
</reference>
<accession>U1JGQ1</accession>
<evidence type="ECO:0000313" key="2">
    <source>
        <dbReference type="EMBL" id="ERG20571.1"/>
    </source>
</evidence>
<name>U1JGQ1_9GAMM</name>
<feature type="region of interest" description="Disordered" evidence="1">
    <location>
        <begin position="23"/>
        <end position="68"/>
    </location>
</feature>
<comment type="caution">
    <text evidence="2">The sequence shown here is derived from an EMBL/GenBank/DDBJ whole genome shotgun (WGS) entry which is preliminary data.</text>
</comment>
<dbReference type="EMBL" id="AHBZ02000019">
    <property type="protein sequence ID" value="ERG20571.1"/>
    <property type="molecule type" value="Genomic_DNA"/>
</dbReference>
<dbReference type="AlphaFoldDB" id="U1JGQ1"/>
<feature type="compositionally biased region" description="Polar residues" evidence="1">
    <location>
        <begin position="23"/>
        <end position="43"/>
    </location>
</feature>
<sequence>MKRMTQRRRHIWFFMYSQQHRCPTHSKVNASTETEHGTTTQKVASDIKKHHADPTKAADRSTSKQTRHISAAKYYCDEIA</sequence>
<evidence type="ECO:0000256" key="1">
    <source>
        <dbReference type="SAM" id="MobiDB-lite"/>
    </source>
</evidence>
<dbReference type="OrthoDB" id="9888505at2"/>
<gene>
    <name evidence="2" type="ORF">PCIT_00843</name>
</gene>